<reference evidence="8 9" key="1">
    <citation type="submission" date="2020-06" db="EMBL/GenBank/DDBJ databases">
        <title>Synonyms of Asaia species.</title>
        <authorList>
            <person name="Sombolestani A."/>
        </authorList>
    </citation>
    <scope>NUCLEOTIDE SEQUENCE [LARGE SCALE GENOMIC DNA]</scope>
    <source>
        <strain evidence="8 9">LMG 27047</strain>
    </source>
</reference>
<dbReference type="SUPFAM" id="SSF53335">
    <property type="entry name" value="S-adenosyl-L-methionine-dependent methyltransferases"/>
    <property type="match status" value="1"/>
</dbReference>
<dbReference type="PANTHER" id="PTHR46098">
    <property type="entry name" value="TRNA (CYTOSINE(38)-C(5))-METHYLTRANSFERASE"/>
    <property type="match status" value="1"/>
</dbReference>
<evidence type="ECO:0000256" key="1">
    <source>
        <dbReference type="ARBA" id="ARBA00011975"/>
    </source>
</evidence>
<keyword evidence="2 8" id="KW-0489">Methyltransferase</keyword>
<dbReference type="GO" id="GO:0008168">
    <property type="term" value="F:methyltransferase activity"/>
    <property type="evidence" value="ECO:0007669"/>
    <property type="project" value="UniProtKB-KW"/>
</dbReference>
<feature type="region of interest" description="Disordered" evidence="7">
    <location>
        <begin position="254"/>
        <end position="313"/>
    </location>
</feature>
<comment type="caution">
    <text evidence="8">The sequence shown here is derived from an EMBL/GenBank/DDBJ whole genome shotgun (WGS) entry which is preliminary data.</text>
</comment>
<dbReference type="RefSeq" id="WP_376951049.1">
    <property type="nucleotide sequence ID" value="NZ_JBHLUM010000007.1"/>
</dbReference>
<accession>A0ABX2P6B7</accession>
<organism evidence="8 9">
    <name type="scientific">Asaia spathodeae</name>
    <dbReference type="NCBI Taxonomy" id="657016"/>
    <lineage>
        <taxon>Bacteria</taxon>
        <taxon>Pseudomonadati</taxon>
        <taxon>Pseudomonadota</taxon>
        <taxon>Alphaproteobacteria</taxon>
        <taxon>Acetobacterales</taxon>
        <taxon>Acetobacteraceae</taxon>
        <taxon>Asaia</taxon>
    </lineage>
</organism>
<dbReference type="InterPro" id="IPR001525">
    <property type="entry name" value="C5_MeTfrase"/>
</dbReference>
<keyword evidence="3" id="KW-0808">Transferase</keyword>
<proteinExistence type="predicted"/>
<evidence type="ECO:0000256" key="6">
    <source>
        <dbReference type="ARBA" id="ARBA00047422"/>
    </source>
</evidence>
<feature type="compositionally biased region" description="Basic and acidic residues" evidence="7">
    <location>
        <begin position="199"/>
        <end position="217"/>
    </location>
</feature>
<evidence type="ECO:0000256" key="5">
    <source>
        <dbReference type="ARBA" id="ARBA00022747"/>
    </source>
</evidence>
<comment type="catalytic activity">
    <reaction evidence="6">
        <text>a 2'-deoxycytidine in DNA + S-adenosyl-L-methionine = a 5-methyl-2'-deoxycytidine in DNA + S-adenosyl-L-homocysteine + H(+)</text>
        <dbReference type="Rhea" id="RHEA:13681"/>
        <dbReference type="Rhea" id="RHEA-COMP:11369"/>
        <dbReference type="Rhea" id="RHEA-COMP:11370"/>
        <dbReference type="ChEBI" id="CHEBI:15378"/>
        <dbReference type="ChEBI" id="CHEBI:57856"/>
        <dbReference type="ChEBI" id="CHEBI:59789"/>
        <dbReference type="ChEBI" id="CHEBI:85452"/>
        <dbReference type="ChEBI" id="CHEBI:85454"/>
        <dbReference type="EC" id="2.1.1.37"/>
    </reaction>
</comment>
<dbReference type="InterPro" id="IPR050750">
    <property type="entry name" value="C5-MTase"/>
</dbReference>
<gene>
    <name evidence="8" type="ORF">HW542_11875</name>
</gene>
<dbReference type="PANTHER" id="PTHR46098:SF1">
    <property type="entry name" value="TRNA (CYTOSINE(38)-C(5))-METHYLTRANSFERASE"/>
    <property type="match status" value="1"/>
</dbReference>
<keyword evidence="5" id="KW-0680">Restriction system</keyword>
<dbReference type="Gene3D" id="3.40.50.150">
    <property type="entry name" value="Vaccinia Virus protein VP39"/>
    <property type="match status" value="1"/>
</dbReference>
<protein>
    <recommendedName>
        <fullName evidence="1">DNA (cytosine-5-)-methyltransferase</fullName>
        <ecNumber evidence="1">2.1.1.37</ecNumber>
    </recommendedName>
</protein>
<dbReference type="EC" id="2.1.1.37" evidence="1"/>
<keyword evidence="4" id="KW-0949">S-adenosyl-L-methionine</keyword>
<dbReference type="EMBL" id="JABXXV010000006">
    <property type="protein sequence ID" value="NVN47501.1"/>
    <property type="molecule type" value="Genomic_DNA"/>
</dbReference>
<dbReference type="Proteomes" id="UP001516351">
    <property type="component" value="Unassembled WGS sequence"/>
</dbReference>
<evidence type="ECO:0000256" key="2">
    <source>
        <dbReference type="ARBA" id="ARBA00022603"/>
    </source>
</evidence>
<evidence type="ECO:0000256" key="7">
    <source>
        <dbReference type="SAM" id="MobiDB-lite"/>
    </source>
</evidence>
<sequence length="385" mass="41474">MHVLYNEWDEPTAAWLRELIDGRHLPSGSVDTRSIGDVRADDLRDFDQCHFFAGIGGWPLALRWAGLEGTSGVWTGSPPCQPFSVAGKGLGQADERHLAPVWLDLIREQKPVLIFGEQVEAAIRVGWLDDLFDALEGCGYACGAAVLPACSVGAPHIRKRLFFGAVRLADAYGWSSSNGDVQSGREHGLFPQGRSPVRKGCEGPRAQSDRLADADENRFRARREIRSVRSEHDAEHGGATCWVADAPSLGRIGRRTSQASDEPGSVERPDGLRDVGGLADPGNTRPQGRAGMPECAAEQPAWPGRVEGGPADPHHGFWSGADWLGCRDGKFRPVEPGTQPLAHGLSARVGRLRGYGNAIVPQVAAQFITEFLGAIADMQDEGLTP</sequence>
<evidence type="ECO:0000256" key="3">
    <source>
        <dbReference type="ARBA" id="ARBA00022679"/>
    </source>
</evidence>
<evidence type="ECO:0000256" key="4">
    <source>
        <dbReference type="ARBA" id="ARBA00022691"/>
    </source>
</evidence>
<feature type="region of interest" description="Disordered" evidence="7">
    <location>
        <begin position="182"/>
        <end position="217"/>
    </location>
</feature>
<evidence type="ECO:0000313" key="8">
    <source>
        <dbReference type="EMBL" id="NVN47501.1"/>
    </source>
</evidence>
<dbReference type="GO" id="GO:0032259">
    <property type="term" value="P:methylation"/>
    <property type="evidence" value="ECO:0007669"/>
    <property type="project" value="UniProtKB-KW"/>
</dbReference>
<evidence type="ECO:0000313" key="9">
    <source>
        <dbReference type="Proteomes" id="UP001516351"/>
    </source>
</evidence>
<dbReference type="Pfam" id="PF00145">
    <property type="entry name" value="DNA_methylase"/>
    <property type="match status" value="1"/>
</dbReference>
<name>A0ABX2P6B7_9PROT</name>
<dbReference type="InterPro" id="IPR029063">
    <property type="entry name" value="SAM-dependent_MTases_sf"/>
</dbReference>
<keyword evidence="9" id="KW-1185">Reference proteome</keyword>